<evidence type="ECO:0000313" key="1">
    <source>
        <dbReference type="EMBL" id="OYR64920.1"/>
    </source>
</evidence>
<comment type="caution">
    <text evidence="1">The sequence shown here is derived from an EMBL/GenBank/DDBJ whole genome shotgun (WGS) entry which is preliminary data.</text>
</comment>
<sequence>MAEGRLELIRDECASDHIDVVAQTFDRMDALIEDLLIRA</sequence>
<proteinExistence type="predicted"/>
<dbReference type="Proteomes" id="UP000215731">
    <property type="component" value="Unassembled WGS sequence"/>
</dbReference>
<accession>A0A256J801</accession>
<dbReference type="EMBL" id="NHOZ01000030">
    <property type="protein sequence ID" value="OYR64920.1"/>
    <property type="molecule type" value="Genomic_DNA"/>
</dbReference>
<protein>
    <submittedName>
        <fullName evidence="1">Uncharacterized protein</fullName>
    </submittedName>
</protein>
<name>A0A256J801_HALEZ</name>
<feature type="non-terminal residue" evidence="1">
    <location>
        <position position="39"/>
    </location>
</feature>
<reference evidence="1 2" key="1">
    <citation type="journal article" date="2014" name="Front. Microbiol.">
        <title>Population and genomic analysis of the genus Halorubrum.</title>
        <authorList>
            <person name="Fullmer M.S."/>
            <person name="Soucy S.M."/>
            <person name="Swithers K.S."/>
            <person name="Makkay A.M."/>
            <person name="Wheeler R."/>
            <person name="Ventosa A."/>
            <person name="Gogarten J.P."/>
            <person name="Papke R.T."/>
        </authorList>
    </citation>
    <scope>NUCLEOTIDE SEQUENCE [LARGE SCALE GENOMIC DNA]</scope>
    <source>
        <strain evidence="1 2">Ga36</strain>
    </source>
</reference>
<evidence type="ECO:0000313" key="2">
    <source>
        <dbReference type="Proteomes" id="UP000215731"/>
    </source>
</evidence>
<dbReference type="AlphaFoldDB" id="A0A256J801"/>
<gene>
    <name evidence="1" type="ORF">DJ80_03330</name>
</gene>
<organism evidence="1 2">
    <name type="scientific">Halorubrum ezzemoulense</name>
    <name type="common">Halorubrum chaoviator</name>
    <dbReference type="NCBI Taxonomy" id="337243"/>
    <lineage>
        <taxon>Archaea</taxon>
        <taxon>Methanobacteriati</taxon>
        <taxon>Methanobacteriota</taxon>
        <taxon>Stenosarchaea group</taxon>
        <taxon>Halobacteria</taxon>
        <taxon>Halobacteriales</taxon>
        <taxon>Haloferacaceae</taxon>
        <taxon>Halorubrum</taxon>
    </lineage>
</organism>